<organism evidence="1 2">
    <name type="scientific">Aequorivita vitellina</name>
    <dbReference type="NCBI Taxonomy" id="2874475"/>
    <lineage>
        <taxon>Bacteria</taxon>
        <taxon>Pseudomonadati</taxon>
        <taxon>Bacteroidota</taxon>
        <taxon>Flavobacteriia</taxon>
        <taxon>Flavobacteriales</taxon>
        <taxon>Flavobacteriaceae</taxon>
        <taxon>Aequorivita</taxon>
    </lineage>
</organism>
<evidence type="ECO:0000313" key="2">
    <source>
        <dbReference type="Proteomes" id="UP001139461"/>
    </source>
</evidence>
<sequence length="117" mass="13953">MENEEFAYLDGFLNQDSENSFDYLDLFEFVVKNKKIEMELTEFFVIENGFRESWNRNSGKLVGDAEFKNDVYRYIEKEIEKQTIKTYIPQNKVDECVDLILDYLSSIGQYYSDFSKS</sequence>
<dbReference type="Proteomes" id="UP001139461">
    <property type="component" value="Unassembled WGS sequence"/>
</dbReference>
<keyword evidence="2" id="KW-1185">Reference proteome</keyword>
<name>A0A9X1QYF8_9FLAO</name>
<dbReference type="RefSeq" id="WP_237603882.1">
    <property type="nucleotide sequence ID" value="NZ_JAIRBA010000032.1"/>
</dbReference>
<proteinExistence type="predicted"/>
<comment type="caution">
    <text evidence="1">The sequence shown here is derived from an EMBL/GenBank/DDBJ whole genome shotgun (WGS) entry which is preliminary data.</text>
</comment>
<accession>A0A9X1QYF8</accession>
<protein>
    <submittedName>
        <fullName evidence="1">Uncharacterized protein</fullName>
    </submittedName>
</protein>
<reference evidence="1" key="1">
    <citation type="submission" date="2021-09" db="EMBL/GenBank/DDBJ databases">
        <title>Genome of Aequorivita sp. strain F47161.</title>
        <authorList>
            <person name="Wang Y."/>
        </authorList>
    </citation>
    <scope>NUCLEOTIDE SEQUENCE</scope>
    <source>
        <strain evidence="1">F47161</strain>
    </source>
</reference>
<dbReference type="EMBL" id="JAIRBA010000032">
    <property type="protein sequence ID" value="MCG2420099.1"/>
    <property type="molecule type" value="Genomic_DNA"/>
</dbReference>
<evidence type="ECO:0000313" key="1">
    <source>
        <dbReference type="EMBL" id="MCG2420099.1"/>
    </source>
</evidence>
<gene>
    <name evidence="1" type="ORF">K8089_13800</name>
</gene>
<dbReference type="AlphaFoldDB" id="A0A9X1QYF8"/>